<dbReference type="InterPro" id="IPR050194">
    <property type="entry name" value="Glycosyltransferase_grp1"/>
</dbReference>
<name>A0A553UMM2_9HELI</name>
<dbReference type="Proteomes" id="UP000319322">
    <property type="component" value="Unassembled WGS sequence"/>
</dbReference>
<evidence type="ECO:0000313" key="2">
    <source>
        <dbReference type="EMBL" id="TSA81476.1"/>
    </source>
</evidence>
<proteinExistence type="predicted"/>
<comment type="caution">
    <text evidence="2">The sequence shown here is derived from an EMBL/GenBank/DDBJ whole genome shotgun (WGS) entry which is preliminary data.</text>
</comment>
<evidence type="ECO:0000313" key="3">
    <source>
        <dbReference type="Proteomes" id="UP000319322"/>
    </source>
</evidence>
<dbReference type="PANTHER" id="PTHR45947:SF3">
    <property type="entry name" value="SULFOQUINOVOSYL TRANSFERASE SQD2"/>
    <property type="match status" value="1"/>
</dbReference>
<feature type="domain" description="Glycosyl transferase family 1" evidence="1">
    <location>
        <begin position="185"/>
        <end position="309"/>
    </location>
</feature>
<dbReference type="EMBL" id="VKGC01000019">
    <property type="protein sequence ID" value="TSA81476.1"/>
    <property type="molecule type" value="Genomic_DNA"/>
</dbReference>
<gene>
    <name evidence="2" type="ORF">FNE76_06465</name>
</gene>
<dbReference type="AlphaFoldDB" id="A0A553UMM2"/>
<sequence>MDQTLDYVITTPLPVFYKVNLYNELAKSLKIFVVFLASETKEKRAGDFTGLKNACFEHATLFAGNLQERPLWKNSYQLVQILRQKPCKWLLVGGWDCLEFWAGVLASPKAQNAIVVESSIYESTTRGVKAWLKRVFLGRISRAFVCSHKHAKLLEVLGFKGEFRITHGVGIIHKPLLCRDKRSYAKQFICVARLSGVKNLEFLLRVFHNLPDFSLSLVGTGELEEALKRMASPNVAFLGAVENARLGELFCAFDGLILPSLSEPWGLVVEEALAVGLPVFVSSACGAQVLVQEGVNGFIFDPKDEMRLIGLLEGLSLAGYKTLLEGALAWSLEAKDNKQVQAYAPK</sequence>
<keyword evidence="3" id="KW-1185">Reference proteome</keyword>
<dbReference type="GO" id="GO:0016757">
    <property type="term" value="F:glycosyltransferase activity"/>
    <property type="evidence" value="ECO:0007669"/>
    <property type="project" value="InterPro"/>
</dbReference>
<reference evidence="2" key="2">
    <citation type="submission" date="2019-07" db="EMBL/GenBank/DDBJ databases">
        <authorList>
            <person name="Papic B."/>
        </authorList>
    </citation>
    <scope>NUCLEOTIDE SEQUENCE [LARGE SCALE GENOMIC DNA]</scope>
    <source>
        <strain evidence="2">L8b</strain>
    </source>
</reference>
<accession>A0A553UMM2</accession>
<organism evidence="2 3">
    <name type="scientific">Helicobacter mehlei</name>
    <dbReference type="NCBI Taxonomy" id="2316080"/>
    <lineage>
        <taxon>Bacteria</taxon>
        <taxon>Pseudomonadati</taxon>
        <taxon>Campylobacterota</taxon>
        <taxon>Epsilonproteobacteria</taxon>
        <taxon>Campylobacterales</taxon>
        <taxon>Helicobacteraceae</taxon>
        <taxon>Helicobacter</taxon>
    </lineage>
</organism>
<dbReference type="RefSeq" id="WP_120947498.1">
    <property type="nucleotide sequence ID" value="NZ_QXQS01000001.1"/>
</dbReference>
<dbReference type="SUPFAM" id="SSF53756">
    <property type="entry name" value="UDP-Glycosyltransferase/glycogen phosphorylase"/>
    <property type="match status" value="1"/>
</dbReference>
<evidence type="ECO:0000259" key="1">
    <source>
        <dbReference type="Pfam" id="PF00534"/>
    </source>
</evidence>
<dbReference type="InterPro" id="IPR001296">
    <property type="entry name" value="Glyco_trans_1"/>
</dbReference>
<protein>
    <submittedName>
        <fullName evidence="2">Glycosyltransferase family 4 protein</fullName>
    </submittedName>
</protein>
<keyword evidence="2" id="KW-0808">Transferase</keyword>
<dbReference type="Gene3D" id="3.40.50.2000">
    <property type="entry name" value="Glycogen Phosphorylase B"/>
    <property type="match status" value="1"/>
</dbReference>
<dbReference type="Pfam" id="PF00534">
    <property type="entry name" value="Glycos_transf_1"/>
    <property type="match status" value="1"/>
</dbReference>
<dbReference type="PANTHER" id="PTHR45947">
    <property type="entry name" value="SULFOQUINOVOSYL TRANSFERASE SQD2"/>
    <property type="match status" value="1"/>
</dbReference>
<reference evidence="2" key="1">
    <citation type="submission" date="2019-07" db="EMBL/GenBank/DDBJ databases">
        <title>Helicobacter labacensis sp. nov., Helicobacter mehlei sp. nov. and Helicobacter vulpis sp. nov., isolated from gastric mucosa of red fox (Vulpis vulpis).</title>
        <authorList>
            <person name="Kusar D."/>
            <person name="Gruntar I."/>
            <person name="Pate M."/>
            <person name="Zajc U."/>
            <person name="Ocepek M."/>
        </authorList>
    </citation>
    <scope>NUCLEOTIDE SEQUENCE [LARGE SCALE GENOMIC DNA]</scope>
    <source>
        <strain evidence="2">L8b</strain>
    </source>
</reference>